<dbReference type="SUPFAM" id="SSF48452">
    <property type="entry name" value="TPR-like"/>
    <property type="match status" value="1"/>
</dbReference>
<gene>
    <name evidence="5" type="ORF">GQN54_00680</name>
</gene>
<evidence type="ECO:0000313" key="5">
    <source>
        <dbReference type="EMBL" id="NBG64610.1"/>
    </source>
</evidence>
<keyword evidence="4" id="KW-0812">Transmembrane</keyword>
<proteinExistence type="predicted"/>
<dbReference type="Gene3D" id="1.25.40.10">
    <property type="entry name" value="Tetratricopeptide repeat domain"/>
    <property type="match status" value="1"/>
</dbReference>
<sequence length="628" mass="71628">MNFQKLLSTENGLVETSSKRWSFLILLITCFVFYGNTLQNGYNLDDNYAYTANKNATNGLSNIKSIFTENTFSQSAYSYGYRPITTLSFAIENELFGINSTISHLINVLVYFSSCCIFLLMIGSTFPNVKFGTTLTCVFFFTILPIHTEIVNNVKSRDELLMLLFCLSSTYLFLQTHKKTSLIIPAIIFLILGILSKKTGLIFLGIIPTAIYFQSKIKAKYLIGFSGLIFLAPIAIRVMRKITKVDETVRIYTGIENPLFDPSIEIDRISFSLNTLWFYFKKMLFTNHLVSYYGYHTIPIKGYNLASIATILIFITLTYIALKNFKRKSPVSFGIIVMFGGLLPFVNWLIPLVGIVAERFATVATIGLSIFIPFGIIELLSKFKKVEKPQLISMSLLLLYATFSFFTIQARNKEWKSDETLFAADVIKEPNSATLQALIGKVYINKIPKLSSDQLKVSLGKKAISHLEKSVSIFEDKYNLTDLGSLYFRALLNYNKAKIVYNRAIQIDSNYADPHYHLGWVSMAQKDTSEAIQQFRRAIEIKPSYIACYEPLIKLLIYSDRKDEALLINTKALEKYPSELSLILNQANVYYIKNDFPNAILWFEKYLSLQPNNQNIRNFVNQLKSKPL</sequence>
<feature type="transmembrane region" description="Helical" evidence="4">
    <location>
        <begin position="219"/>
        <end position="239"/>
    </location>
</feature>
<dbReference type="AlphaFoldDB" id="A0A6N9NHD8"/>
<feature type="transmembrane region" description="Helical" evidence="4">
    <location>
        <begin position="302"/>
        <end position="322"/>
    </location>
</feature>
<dbReference type="PANTHER" id="PTHR44227">
    <property type="match status" value="1"/>
</dbReference>
<keyword evidence="6" id="KW-1185">Reference proteome</keyword>
<keyword evidence="1" id="KW-0677">Repeat</keyword>
<feature type="transmembrane region" description="Helical" evidence="4">
    <location>
        <begin position="334"/>
        <end position="354"/>
    </location>
</feature>
<reference evidence="5 6" key="1">
    <citation type="submission" date="2019-12" db="EMBL/GenBank/DDBJ databases">
        <authorList>
            <person name="Zhao J."/>
        </authorList>
    </citation>
    <scope>NUCLEOTIDE SEQUENCE [LARGE SCALE GENOMIC DNA]</scope>
    <source>
        <strain evidence="5 6">S-15</strain>
    </source>
</reference>
<keyword evidence="4" id="KW-1133">Transmembrane helix</keyword>
<dbReference type="InterPro" id="IPR011990">
    <property type="entry name" value="TPR-like_helical_dom_sf"/>
</dbReference>
<feature type="transmembrane region" description="Helical" evidence="4">
    <location>
        <begin position="360"/>
        <end position="379"/>
    </location>
</feature>
<feature type="transmembrane region" description="Helical" evidence="4">
    <location>
        <begin position="20"/>
        <end position="38"/>
    </location>
</feature>
<feature type="transmembrane region" description="Helical" evidence="4">
    <location>
        <begin position="160"/>
        <end position="176"/>
    </location>
</feature>
<feature type="repeat" description="TPR" evidence="3">
    <location>
        <begin position="512"/>
        <end position="545"/>
    </location>
</feature>
<feature type="transmembrane region" description="Helical" evidence="4">
    <location>
        <begin position="129"/>
        <end position="148"/>
    </location>
</feature>
<dbReference type="RefSeq" id="WP_160630954.1">
    <property type="nucleotide sequence ID" value="NZ_WWNE01000003.1"/>
</dbReference>
<evidence type="ECO:0000313" key="6">
    <source>
        <dbReference type="Proteomes" id="UP000470771"/>
    </source>
</evidence>
<evidence type="ECO:0000256" key="2">
    <source>
        <dbReference type="ARBA" id="ARBA00022803"/>
    </source>
</evidence>
<feature type="repeat" description="TPR" evidence="3">
    <location>
        <begin position="580"/>
        <end position="613"/>
    </location>
</feature>
<evidence type="ECO:0000256" key="1">
    <source>
        <dbReference type="ARBA" id="ARBA00022737"/>
    </source>
</evidence>
<feature type="transmembrane region" description="Helical" evidence="4">
    <location>
        <begin position="105"/>
        <end position="123"/>
    </location>
</feature>
<dbReference type="SMART" id="SM00028">
    <property type="entry name" value="TPR"/>
    <property type="match status" value="2"/>
</dbReference>
<dbReference type="PROSITE" id="PS50005">
    <property type="entry name" value="TPR"/>
    <property type="match status" value="2"/>
</dbReference>
<dbReference type="InterPro" id="IPR013105">
    <property type="entry name" value="TPR_2"/>
</dbReference>
<feature type="transmembrane region" description="Helical" evidence="4">
    <location>
        <begin position="182"/>
        <end position="207"/>
    </location>
</feature>
<keyword evidence="2 3" id="KW-0802">TPR repeat</keyword>
<dbReference type="Proteomes" id="UP000470771">
    <property type="component" value="Unassembled WGS sequence"/>
</dbReference>
<dbReference type="InterPro" id="IPR019734">
    <property type="entry name" value="TPR_rpt"/>
</dbReference>
<dbReference type="PANTHER" id="PTHR44227:SF3">
    <property type="entry name" value="PROTEIN O-MANNOSYL-TRANSFERASE TMTC4"/>
    <property type="match status" value="1"/>
</dbReference>
<evidence type="ECO:0000256" key="3">
    <source>
        <dbReference type="PROSITE-ProRule" id="PRU00339"/>
    </source>
</evidence>
<evidence type="ECO:0000256" key="4">
    <source>
        <dbReference type="SAM" id="Phobius"/>
    </source>
</evidence>
<name>A0A6N9NHD8_9FLAO</name>
<dbReference type="Pfam" id="PF07719">
    <property type="entry name" value="TPR_2"/>
    <property type="match status" value="1"/>
</dbReference>
<protein>
    <submittedName>
        <fullName evidence="5">Uncharacterized protein</fullName>
    </submittedName>
</protein>
<accession>A0A6N9NHD8</accession>
<dbReference type="EMBL" id="WWNE01000003">
    <property type="protein sequence ID" value="NBG64610.1"/>
    <property type="molecule type" value="Genomic_DNA"/>
</dbReference>
<feature type="transmembrane region" description="Helical" evidence="4">
    <location>
        <begin position="391"/>
        <end position="408"/>
    </location>
</feature>
<comment type="caution">
    <text evidence="5">The sequence shown here is derived from an EMBL/GenBank/DDBJ whole genome shotgun (WGS) entry which is preliminary data.</text>
</comment>
<keyword evidence="4" id="KW-0472">Membrane</keyword>
<dbReference type="Pfam" id="PF13181">
    <property type="entry name" value="TPR_8"/>
    <property type="match status" value="2"/>
</dbReference>
<dbReference type="InterPro" id="IPR052346">
    <property type="entry name" value="O-mannosyl-transferase_TMTC"/>
</dbReference>
<organism evidence="5 6">
    <name type="scientific">Acidiluteibacter ferrifornacis</name>
    <dbReference type="NCBI Taxonomy" id="2692424"/>
    <lineage>
        <taxon>Bacteria</taxon>
        <taxon>Pseudomonadati</taxon>
        <taxon>Bacteroidota</taxon>
        <taxon>Flavobacteriia</taxon>
        <taxon>Flavobacteriales</taxon>
        <taxon>Cryomorphaceae</taxon>
        <taxon>Acidiluteibacter</taxon>
    </lineage>
</organism>